<evidence type="ECO:0000256" key="3">
    <source>
        <dbReference type="ARBA" id="ARBA00022692"/>
    </source>
</evidence>
<evidence type="ECO:0000256" key="5">
    <source>
        <dbReference type="ARBA" id="ARBA00023065"/>
    </source>
</evidence>
<feature type="domain" description="FAD-binding FR-type" evidence="11">
    <location>
        <begin position="442"/>
        <end position="617"/>
    </location>
</feature>
<comment type="subcellular location">
    <subcellularLocation>
        <location evidence="1">Membrane</location>
        <topology evidence="1">Multi-pass membrane protein</topology>
    </subcellularLocation>
</comment>
<sequence>MRRTVSSPVLFLPLLAVWNQIALAAGDPARELCFSGCQMSLRPPHFNDTGSDNSKLGQACLSRFGILSLYLCLEVHCEGDHQTGGLAHLNRSCTQYLQSPLPPFDVIANYTDDVISELRHLRREEAVYETVLGEVVVPTKKLFKLSYDTLDTIIYVEKYHFLYGAAMFVFWTLVVVIGMCSRIMSAIRDIPRGEYRPLLGGDQLESDEISAYKGVSDAGRRWLWLKRHLTVPAAFGYRCAQNVGWCTIPPRIQSLTILVFVIINIFFCVHGYRVFPGNMYWPEVSPQVWRYLSDRTGIISFANFPIIWLFGMRNNLLMWLTGWDFGTFNNFHRWIARVATVQAVVHSVGYTVLVFNDGGWPYFVGYWSQLFWWTGELATIFMCLLLGLSVFWMRRNSYETFLILHIVLSILILVMMLGHVSIFKGRFDGFIWSSALVWGFDRLLRLSRVLSFNPRFWSTRAKATYDPNSNIIRLTVPYSTSAYQPKPGTYYYIHVLNDARFWESHPFTVASTTARHSPNADQTSRRDSIPADEVSLLLQGEPGPASSTAALGPHRPQNPPPPATMTFLLRPYDGFTRRLRDTAAAAAGHHSSSPSRPPPAASLRVLVDGPYGHTQRFDRFDVILFVVGGSGIVVPLSHLASLSSSSRSVRVVWAAREEQFAAEVLREDFGGAGVLDGGWLALDVYITGGSGYGHGHGRPPAWPEAVTVLHGRPDVCAEVECAARTVGAGSLAVVACGPARMADDARRAVVDMLGRGSNIEYFEESFRW</sequence>
<evidence type="ECO:0000256" key="9">
    <source>
        <dbReference type="SAM" id="Phobius"/>
    </source>
</evidence>
<proteinExistence type="predicted"/>
<dbReference type="GO" id="GO:0006826">
    <property type="term" value="P:iron ion transport"/>
    <property type="evidence" value="ECO:0007669"/>
    <property type="project" value="TreeGrafter"/>
</dbReference>
<evidence type="ECO:0000256" key="1">
    <source>
        <dbReference type="ARBA" id="ARBA00004141"/>
    </source>
</evidence>
<dbReference type="AlphaFoldDB" id="A0AAJ0C1M5"/>
<dbReference type="InterPro" id="IPR013130">
    <property type="entry name" value="Fe3_Rdtase_TM_dom"/>
</dbReference>
<dbReference type="EMBL" id="MU839007">
    <property type="protein sequence ID" value="KAK1767867.1"/>
    <property type="molecule type" value="Genomic_DNA"/>
</dbReference>
<comment type="caution">
    <text evidence="12">The sequence shown here is derived from an EMBL/GenBank/DDBJ whole genome shotgun (WGS) entry which is preliminary data.</text>
</comment>
<dbReference type="SUPFAM" id="SSF52343">
    <property type="entry name" value="Ferredoxin reductase-like, C-terminal NADP-linked domain"/>
    <property type="match status" value="1"/>
</dbReference>
<protein>
    <submittedName>
        <fullName evidence="12">Ferric reductase like transmembrane component-domain-containing protein</fullName>
    </submittedName>
</protein>
<evidence type="ECO:0000256" key="4">
    <source>
        <dbReference type="ARBA" id="ARBA00022989"/>
    </source>
</evidence>
<dbReference type="Pfam" id="PF08022">
    <property type="entry name" value="FAD_binding_8"/>
    <property type="match status" value="1"/>
</dbReference>
<feature type="transmembrane region" description="Helical" evidence="9">
    <location>
        <begin position="295"/>
        <end position="313"/>
    </location>
</feature>
<dbReference type="SFLD" id="SFLDS00052">
    <property type="entry name" value="Ferric_Reductase_Domain"/>
    <property type="match status" value="1"/>
</dbReference>
<dbReference type="GeneID" id="85315619"/>
<evidence type="ECO:0000256" key="2">
    <source>
        <dbReference type="ARBA" id="ARBA00022448"/>
    </source>
</evidence>
<dbReference type="SFLD" id="SFLDG01168">
    <property type="entry name" value="Ferric_reductase_subgroup_(FRE"/>
    <property type="match status" value="1"/>
</dbReference>
<dbReference type="Pfam" id="PF01794">
    <property type="entry name" value="Ferric_reduct"/>
    <property type="match status" value="1"/>
</dbReference>
<dbReference type="InterPro" id="IPR017927">
    <property type="entry name" value="FAD-bd_FR_type"/>
</dbReference>
<dbReference type="Proteomes" id="UP001244011">
    <property type="component" value="Unassembled WGS sequence"/>
</dbReference>
<feature type="signal peptide" evidence="10">
    <location>
        <begin position="1"/>
        <end position="24"/>
    </location>
</feature>
<keyword evidence="4 9" id="KW-1133">Transmembrane helix</keyword>
<dbReference type="GO" id="GO:0000293">
    <property type="term" value="F:ferric-chelate reductase activity"/>
    <property type="evidence" value="ECO:0007669"/>
    <property type="project" value="TreeGrafter"/>
</dbReference>
<organism evidence="12 13">
    <name type="scientific">Phialemonium atrogriseum</name>
    <dbReference type="NCBI Taxonomy" id="1093897"/>
    <lineage>
        <taxon>Eukaryota</taxon>
        <taxon>Fungi</taxon>
        <taxon>Dikarya</taxon>
        <taxon>Ascomycota</taxon>
        <taxon>Pezizomycotina</taxon>
        <taxon>Sordariomycetes</taxon>
        <taxon>Sordariomycetidae</taxon>
        <taxon>Cephalothecales</taxon>
        <taxon>Cephalothecaceae</taxon>
        <taxon>Phialemonium</taxon>
    </lineage>
</organism>
<keyword evidence="7" id="KW-0325">Glycoprotein</keyword>
<feature type="transmembrane region" description="Helical" evidence="9">
    <location>
        <begin position="161"/>
        <end position="180"/>
    </location>
</feature>
<dbReference type="InterPro" id="IPR013112">
    <property type="entry name" value="FAD-bd_8"/>
</dbReference>
<evidence type="ECO:0000256" key="7">
    <source>
        <dbReference type="ARBA" id="ARBA00023180"/>
    </source>
</evidence>
<feature type="region of interest" description="Disordered" evidence="8">
    <location>
        <begin position="583"/>
        <end position="602"/>
    </location>
</feature>
<evidence type="ECO:0000256" key="8">
    <source>
        <dbReference type="SAM" id="MobiDB-lite"/>
    </source>
</evidence>
<evidence type="ECO:0000313" key="12">
    <source>
        <dbReference type="EMBL" id="KAK1767867.1"/>
    </source>
</evidence>
<gene>
    <name evidence="12" type="ORF">QBC33DRAFT_610945</name>
</gene>
<dbReference type="GO" id="GO:0006879">
    <property type="term" value="P:intracellular iron ion homeostasis"/>
    <property type="evidence" value="ECO:0007669"/>
    <property type="project" value="TreeGrafter"/>
</dbReference>
<keyword evidence="2" id="KW-0813">Transport</keyword>
<keyword evidence="3 9" id="KW-0812">Transmembrane</keyword>
<feature type="compositionally biased region" description="Low complexity" evidence="8">
    <location>
        <begin position="583"/>
        <end position="594"/>
    </location>
</feature>
<dbReference type="GO" id="GO:0005886">
    <property type="term" value="C:plasma membrane"/>
    <property type="evidence" value="ECO:0007669"/>
    <property type="project" value="TreeGrafter"/>
</dbReference>
<feature type="chain" id="PRO_5042555977" evidence="10">
    <location>
        <begin position="25"/>
        <end position="768"/>
    </location>
</feature>
<feature type="transmembrane region" description="Helical" evidence="9">
    <location>
        <begin position="255"/>
        <end position="275"/>
    </location>
</feature>
<dbReference type="PROSITE" id="PS51384">
    <property type="entry name" value="FAD_FR"/>
    <property type="match status" value="1"/>
</dbReference>
<dbReference type="InterPro" id="IPR051410">
    <property type="entry name" value="Ferric/Cupric_Reductase"/>
</dbReference>
<dbReference type="PANTHER" id="PTHR32361:SF9">
    <property type="entry name" value="FERRIC REDUCTASE TRANSMEMBRANE COMPONENT 3-RELATED"/>
    <property type="match status" value="1"/>
</dbReference>
<dbReference type="RefSeq" id="XP_060284080.1">
    <property type="nucleotide sequence ID" value="XM_060432432.1"/>
</dbReference>
<name>A0AAJ0C1M5_9PEZI</name>
<dbReference type="CDD" id="cd06186">
    <property type="entry name" value="NOX_Duox_like_FAD_NADP"/>
    <property type="match status" value="1"/>
</dbReference>
<feature type="region of interest" description="Disordered" evidence="8">
    <location>
        <begin position="538"/>
        <end position="564"/>
    </location>
</feature>
<reference evidence="12" key="1">
    <citation type="submission" date="2023-06" db="EMBL/GenBank/DDBJ databases">
        <title>Genome-scale phylogeny and comparative genomics of the fungal order Sordariales.</title>
        <authorList>
            <consortium name="Lawrence Berkeley National Laboratory"/>
            <person name="Hensen N."/>
            <person name="Bonometti L."/>
            <person name="Westerberg I."/>
            <person name="Brannstrom I.O."/>
            <person name="Guillou S."/>
            <person name="Cros-Aarteil S."/>
            <person name="Calhoun S."/>
            <person name="Haridas S."/>
            <person name="Kuo A."/>
            <person name="Mondo S."/>
            <person name="Pangilinan J."/>
            <person name="Riley R."/>
            <person name="Labutti K."/>
            <person name="Andreopoulos B."/>
            <person name="Lipzen A."/>
            <person name="Chen C."/>
            <person name="Yanf M."/>
            <person name="Daum C."/>
            <person name="Ng V."/>
            <person name="Clum A."/>
            <person name="Steindorff A."/>
            <person name="Ohm R."/>
            <person name="Martin F."/>
            <person name="Silar P."/>
            <person name="Natvig D."/>
            <person name="Lalanne C."/>
            <person name="Gautier V."/>
            <person name="Ament-Velasquez S.L."/>
            <person name="Kruys A."/>
            <person name="Hutchinson M.I."/>
            <person name="Powell A.J."/>
            <person name="Barry K."/>
            <person name="Miller A.N."/>
            <person name="Grigoriev I.V."/>
            <person name="Debuchy R."/>
            <person name="Gladieux P."/>
            <person name="Thoren M.H."/>
            <person name="Johannesson H."/>
        </authorList>
    </citation>
    <scope>NUCLEOTIDE SEQUENCE</scope>
    <source>
        <strain evidence="12">8032-3</strain>
    </source>
</reference>
<feature type="transmembrane region" description="Helical" evidence="9">
    <location>
        <begin position="400"/>
        <end position="423"/>
    </location>
</feature>
<evidence type="ECO:0000256" key="6">
    <source>
        <dbReference type="ARBA" id="ARBA00023136"/>
    </source>
</evidence>
<keyword evidence="13" id="KW-1185">Reference proteome</keyword>
<evidence type="ECO:0000313" key="13">
    <source>
        <dbReference type="Proteomes" id="UP001244011"/>
    </source>
</evidence>
<dbReference type="GO" id="GO:0015677">
    <property type="term" value="P:copper ion import"/>
    <property type="evidence" value="ECO:0007669"/>
    <property type="project" value="TreeGrafter"/>
</dbReference>
<dbReference type="PANTHER" id="PTHR32361">
    <property type="entry name" value="FERRIC/CUPRIC REDUCTASE TRANSMEMBRANE COMPONENT"/>
    <property type="match status" value="1"/>
</dbReference>
<feature type="transmembrane region" description="Helical" evidence="9">
    <location>
        <begin position="370"/>
        <end position="393"/>
    </location>
</feature>
<keyword evidence="6 9" id="KW-0472">Membrane</keyword>
<evidence type="ECO:0000259" key="11">
    <source>
        <dbReference type="PROSITE" id="PS51384"/>
    </source>
</evidence>
<dbReference type="Gene3D" id="3.40.50.80">
    <property type="entry name" value="Nucleotide-binding domain of ferredoxin-NADP reductase (FNR) module"/>
    <property type="match status" value="1"/>
</dbReference>
<keyword evidence="10" id="KW-0732">Signal</keyword>
<evidence type="ECO:0000256" key="10">
    <source>
        <dbReference type="SAM" id="SignalP"/>
    </source>
</evidence>
<dbReference type="InterPro" id="IPR039261">
    <property type="entry name" value="FNR_nucleotide-bd"/>
</dbReference>
<feature type="transmembrane region" description="Helical" evidence="9">
    <location>
        <begin position="334"/>
        <end position="355"/>
    </location>
</feature>
<keyword evidence="5" id="KW-0406">Ion transport</keyword>
<accession>A0AAJ0C1M5</accession>